<organism evidence="11 12">
    <name type="scientific">Corynebacterium falsenii</name>
    <dbReference type="NCBI Taxonomy" id="108486"/>
    <lineage>
        <taxon>Bacteria</taxon>
        <taxon>Bacillati</taxon>
        <taxon>Actinomycetota</taxon>
        <taxon>Actinomycetes</taxon>
        <taxon>Mycobacteriales</taxon>
        <taxon>Corynebacteriaceae</taxon>
        <taxon>Corynebacterium</taxon>
    </lineage>
</organism>
<keyword evidence="7" id="KW-0067">ATP-binding</keyword>
<sequence>MATSTVTLWRDGRLWMALSLSAAVVVTGLIGVGINVSGLNSALISAYVVGLVVSIVGVVVQQWRVVPGIAIAGAGMVLQGVSAVPLMLVGYLLVCYEAYAISARIRTRRAWWLAALVVGSYAAIVWAGVVNLWLVSTSPVVSLEEQRENVANGLRDPGMWIVTVVTALLIAVSIALMWTIGRNSLRKAQEIEALVARAELATVSERNRIAREMHDIVAHSLTAIIAQADGGRYAGRKDAAKAMESLDIIAARGRESLGQMRGLLSVLRDDATTDPRDTASTPGVSGIPALVADARRNGVHAAYTVAGEPGPLDEVRGLTVYRIVQEALTNVLKHAGGVEATVAVEWSEDSLRVQVDNAPGEQTLEGSGRGLTGIKERVRIVGGSAWWGPSEVYPGGWCVRAEIRR</sequence>
<dbReference type="RefSeq" id="WP_025403367.1">
    <property type="nucleotide sequence ID" value="NZ_CBCRUA010000001.1"/>
</dbReference>
<evidence type="ECO:0000256" key="6">
    <source>
        <dbReference type="ARBA" id="ARBA00022777"/>
    </source>
</evidence>
<evidence type="ECO:0000256" key="1">
    <source>
        <dbReference type="ARBA" id="ARBA00000085"/>
    </source>
</evidence>
<evidence type="ECO:0000256" key="4">
    <source>
        <dbReference type="ARBA" id="ARBA00022679"/>
    </source>
</evidence>
<dbReference type="GO" id="GO:0005524">
    <property type="term" value="F:ATP binding"/>
    <property type="evidence" value="ECO:0007669"/>
    <property type="project" value="UniProtKB-KW"/>
</dbReference>
<dbReference type="STRING" id="1451189.CFAL_09070"/>
<dbReference type="InterPro" id="IPR036890">
    <property type="entry name" value="HATPase_C_sf"/>
</dbReference>
<evidence type="ECO:0000256" key="7">
    <source>
        <dbReference type="ARBA" id="ARBA00022840"/>
    </source>
</evidence>
<evidence type="ECO:0000259" key="10">
    <source>
        <dbReference type="Pfam" id="PF07730"/>
    </source>
</evidence>
<proteinExistence type="predicted"/>
<dbReference type="Proteomes" id="UP000285278">
    <property type="component" value="Unassembled WGS sequence"/>
</dbReference>
<reference evidence="11 12" key="1">
    <citation type="submission" date="2018-09" db="EMBL/GenBank/DDBJ databases">
        <title>Optimization and identification of Corynebacterium falsenii FN1-14 from fish paste.</title>
        <authorList>
            <person name="Daroonpunt R."/>
            <person name="Tanasupawat S."/>
        </authorList>
    </citation>
    <scope>NUCLEOTIDE SEQUENCE [LARGE SCALE GENOMIC DNA]</scope>
    <source>
        <strain evidence="11 12">FN1-14</strain>
    </source>
</reference>
<dbReference type="Gene3D" id="1.20.5.1930">
    <property type="match status" value="1"/>
</dbReference>
<evidence type="ECO:0000313" key="12">
    <source>
        <dbReference type="Proteomes" id="UP000285278"/>
    </source>
</evidence>
<feature type="transmembrane region" description="Helical" evidence="9">
    <location>
        <begin position="111"/>
        <end position="134"/>
    </location>
</feature>
<evidence type="ECO:0000256" key="2">
    <source>
        <dbReference type="ARBA" id="ARBA00012438"/>
    </source>
</evidence>
<dbReference type="SUPFAM" id="SSF55874">
    <property type="entry name" value="ATPase domain of HSP90 chaperone/DNA topoisomerase II/histidine kinase"/>
    <property type="match status" value="1"/>
</dbReference>
<dbReference type="PANTHER" id="PTHR24421">
    <property type="entry name" value="NITRATE/NITRITE SENSOR PROTEIN NARX-RELATED"/>
    <property type="match status" value="1"/>
</dbReference>
<dbReference type="EMBL" id="QXJK01000001">
    <property type="protein sequence ID" value="RIX36762.1"/>
    <property type="molecule type" value="Genomic_DNA"/>
</dbReference>
<gene>
    <name evidence="11" type="ORF">D3M95_00710</name>
</gene>
<dbReference type="EC" id="2.7.13.3" evidence="2"/>
<dbReference type="Pfam" id="PF07730">
    <property type="entry name" value="HisKA_3"/>
    <property type="match status" value="1"/>
</dbReference>
<feature type="transmembrane region" description="Helical" evidence="9">
    <location>
        <begin position="69"/>
        <end position="99"/>
    </location>
</feature>
<evidence type="ECO:0000256" key="3">
    <source>
        <dbReference type="ARBA" id="ARBA00022553"/>
    </source>
</evidence>
<protein>
    <recommendedName>
        <fullName evidence="2">histidine kinase</fullName>
        <ecNumber evidence="2">2.7.13.3</ecNumber>
    </recommendedName>
</protein>
<feature type="transmembrane region" description="Helical" evidence="9">
    <location>
        <begin position="43"/>
        <end position="63"/>
    </location>
</feature>
<keyword evidence="6 11" id="KW-0418">Kinase</keyword>
<evidence type="ECO:0000256" key="9">
    <source>
        <dbReference type="SAM" id="Phobius"/>
    </source>
</evidence>
<dbReference type="GO" id="GO:0000155">
    <property type="term" value="F:phosphorelay sensor kinase activity"/>
    <property type="evidence" value="ECO:0007669"/>
    <property type="project" value="InterPro"/>
</dbReference>
<feature type="domain" description="Signal transduction histidine kinase subgroup 3 dimerisation and phosphoacceptor" evidence="10">
    <location>
        <begin position="205"/>
        <end position="270"/>
    </location>
</feature>
<keyword evidence="4" id="KW-0808">Transferase</keyword>
<keyword evidence="8" id="KW-0902">Two-component regulatory system</keyword>
<dbReference type="PANTHER" id="PTHR24421:SF10">
    <property type="entry name" value="NITRATE_NITRITE SENSOR PROTEIN NARQ"/>
    <property type="match status" value="1"/>
</dbReference>
<keyword evidence="9" id="KW-0812">Transmembrane</keyword>
<dbReference type="AlphaFoldDB" id="A0A418Q9Y1"/>
<keyword evidence="9" id="KW-0472">Membrane</keyword>
<evidence type="ECO:0000256" key="5">
    <source>
        <dbReference type="ARBA" id="ARBA00022741"/>
    </source>
</evidence>
<dbReference type="OrthoDB" id="227596at2"/>
<comment type="caution">
    <text evidence="11">The sequence shown here is derived from an EMBL/GenBank/DDBJ whole genome shotgun (WGS) entry which is preliminary data.</text>
</comment>
<dbReference type="CDD" id="cd16917">
    <property type="entry name" value="HATPase_UhpB-NarQ-NarX-like"/>
    <property type="match status" value="1"/>
</dbReference>
<comment type="catalytic activity">
    <reaction evidence="1">
        <text>ATP + protein L-histidine = ADP + protein N-phospho-L-histidine.</text>
        <dbReference type="EC" id="2.7.13.3"/>
    </reaction>
</comment>
<accession>A0A418Q9Y1</accession>
<dbReference type="InterPro" id="IPR050482">
    <property type="entry name" value="Sensor_HK_TwoCompSys"/>
</dbReference>
<dbReference type="Gene3D" id="3.30.565.10">
    <property type="entry name" value="Histidine kinase-like ATPase, C-terminal domain"/>
    <property type="match status" value="1"/>
</dbReference>
<keyword evidence="5" id="KW-0547">Nucleotide-binding</keyword>
<keyword evidence="9" id="KW-1133">Transmembrane helix</keyword>
<feature type="transmembrane region" description="Helical" evidence="9">
    <location>
        <begin position="159"/>
        <end position="180"/>
    </location>
</feature>
<evidence type="ECO:0000256" key="8">
    <source>
        <dbReference type="ARBA" id="ARBA00023012"/>
    </source>
</evidence>
<dbReference type="InterPro" id="IPR011712">
    <property type="entry name" value="Sig_transdc_His_kin_sub3_dim/P"/>
</dbReference>
<dbReference type="GO" id="GO:0016020">
    <property type="term" value="C:membrane"/>
    <property type="evidence" value="ECO:0007669"/>
    <property type="project" value="InterPro"/>
</dbReference>
<keyword evidence="12" id="KW-1185">Reference proteome</keyword>
<evidence type="ECO:0000313" key="11">
    <source>
        <dbReference type="EMBL" id="RIX36762.1"/>
    </source>
</evidence>
<dbReference type="GO" id="GO:0046983">
    <property type="term" value="F:protein dimerization activity"/>
    <property type="evidence" value="ECO:0007669"/>
    <property type="project" value="InterPro"/>
</dbReference>
<name>A0A418Q9Y1_9CORY</name>
<keyword evidence="3" id="KW-0597">Phosphoprotein</keyword>
<feature type="transmembrane region" description="Helical" evidence="9">
    <location>
        <begin position="14"/>
        <end position="36"/>
    </location>
</feature>